<dbReference type="InterPro" id="IPR021215">
    <property type="entry name" value="DUF2752"/>
</dbReference>
<organism evidence="2 3">
    <name type="scientific">Friedmanniella luteola</name>
    <dbReference type="NCBI Taxonomy" id="546871"/>
    <lineage>
        <taxon>Bacteria</taxon>
        <taxon>Bacillati</taxon>
        <taxon>Actinomycetota</taxon>
        <taxon>Actinomycetes</taxon>
        <taxon>Propionibacteriales</taxon>
        <taxon>Nocardioidaceae</taxon>
        <taxon>Friedmanniella</taxon>
    </lineage>
</organism>
<keyword evidence="3" id="KW-1185">Reference proteome</keyword>
<evidence type="ECO:0008006" key="4">
    <source>
        <dbReference type="Google" id="ProtNLM"/>
    </source>
</evidence>
<dbReference type="Pfam" id="PF10825">
    <property type="entry name" value="DUF2752"/>
    <property type="match status" value="1"/>
</dbReference>
<dbReference type="STRING" id="546871.SAMN04488543_1522"/>
<protein>
    <recommendedName>
        <fullName evidence="4">DUF2752 domain-containing protein</fullName>
    </recommendedName>
</protein>
<dbReference type="AlphaFoldDB" id="A0A1H1RBI0"/>
<feature type="transmembrane region" description="Helical" evidence="1">
    <location>
        <begin position="34"/>
        <end position="54"/>
    </location>
</feature>
<sequence length="157" mass="15936">MHGAVGHPAGPPCGQNGRVSTEAPARPFRAARGVAQLAGVAAFGVTLSALYAGTGVGLPCPFRMATGWECPLCGGTRLGSALLHGDLVAAFAYNPVVLVGLVVLAVLGVLWSVEALGGPAVRLPARAAAGLIRVRPTRWLLLGLLGATVFVVLRNLL</sequence>
<evidence type="ECO:0000313" key="3">
    <source>
        <dbReference type="Proteomes" id="UP000199092"/>
    </source>
</evidence>
<proteinExistence type="predicted"/>
<keyword evidence="1" id="KW-1133">Transmembrane helix</keyword>
<evidence type="ECO:0000313" key="2">
    <source>
        <dbReference type="EMBL" id="SDS33025.1"/>
    </source>
</evidence>
<dbReference type="EMBL" id="LT629749">
    <property type="protein sequence ID" value="SDS33025.1"/>
    <property type="molecule type" value="Genomic_DNA"/>
</dbReference>
<gene>
    <name evidence="2" type="ORF">SAMN04488543_1522</name>
</gene>
<accession>A0A1H1RBI0</accession>
<keyword evidence="1" id="KW-0812">Transmembrane</keyword>
<name>A0A1H1RBI0_9ACTN</name>
<dbReference type="Proteomes" id="UP000199092">
    <property type="component" value="Chromosome I"/>
</dbReference>
<keyword evidence="1" id="KW-0472">Membrane</keyword>
<feature type="transmembrane region" description="Helical" evidence="1">
    <location>
        <begin position="139"/>
        <end position="156"/>
    </location>
</feature>
<evidence type="ECO:0000256" key="1">
    <source>
        <dbReference type="SAM" id="Phobius"/>
    </source>
</evidence>
<feature type="transmembrane region" description="Helical" evidence="1">
    <location>
        <begin position="96"/>
        <end position="118"/>
    </location>
</feature>
<reference evidence="2 3" key="1">
    <citation type="submission" date="2016-10" db="EMBL/GenBank/DDBJ databases">
        <authorList>
            <person name="de Groot N.N."/>
        </authorList>
    </citation>
    <scope>NUCLEOTIDE SEQUENCE [LARGE SCALE GENOMIC DNA]</scope>
    <source>
        <strain evidence="2 3">DSM 21741</strain>
    </source>
</reference>